<dbReference type="RefSeq" id="WP_142898096.1">
    <property type="nucleotide sequence ID" value="NZ_ML660058.1"/>
</dbReference>
<gene>
    <name evidence="4" type="ORF">FKG95_19525</name>
</gene>
<dbReference type="InterPro" id="IPR032033">
    <property type="entry name" value="Cytochrome_P460"/>
</dbReference>
<dbReference type="Gene3D" id="3.50.70.20">
    <property type="entry name" value="Cytochrome P460"/>
    <property type="match status" value="1"/>
</dbReference>
<dbReference type="CDD" id="cd20716">
    <property type="entry name" value="cyt_P460_fam"/>
    <property type="match status" value="1"/>
</dbReference>
<feature type="region of interest" description="Disordered" evidence="1">
    <location>
        <begin position="28"/>
        <end position="50"/>
    </location>
</feature>
<dbReference type="Proteomes" id="UP000315252">
    <property type="component" value="Unassembled WGS sequence"/>
</dbReference>
<accession>A0A545TKJ8</accession>
<evidence type="ECO:0000313" key="5">
    <source>
        <dbReference type="Proteomes" id="UP000315252"/>
    </source>
</evidence>
<dbReference type="InterPro" id="IPR038142">
    <property type="entry name" value="Cytochrome_P460_sp"/>
</dbReference>
<evidence type="ECO:0000313" key="4">
    <source>
        <dbReference type="EMBL" id="TQV77753.1"/>
    </source>
</evidence>
<dbReference type="OrthoDB" id="34396at2"/>
<evidence type="ECO:0000256" key="2">
    <source>
        <dbReference type="SAM" id="SignalP"/>
    </source>
</evidence>
<comment type="caution">
    <text evidence="4">The sequence shown here is derived from an EMBL/GenBank/DDBJ whole genome shotgun (WGS) entry which is preliminary data.</text>
</comment>
<evidence type="ECO:0000259" key="3">
    <source>
        <dbReference type="Pfam" id="PF16694"/>
    </source>
</evidence>
<sequence>MSNSLSQALGAAAALSLFAVSVSGPGAAGEGPRPGWSAQLAQISGDPEKPRRHFRVKNTLRLSNEEASRIYREMRDEIYRAYGGGTRETTPPFRDWALFNTAPYRSATHGARYVNNYANEIARDYGRYEAAGVLPVGSLLAKDSFSVTKEGGVDIGPLFVMEKMPAGFNRVSGDWRYSMIMPNGEFFGETKGRGAQKVEYCIGCHLAKEDQDHLFFVPENLRVPRP</sequence>
<dbReference type="AlphaFoldDB" id="A0A545TKJ8"/>
<keyword evidence="2" id="KW-0732">Signal</keyword>
<organism evidence="4 5">
    <name type="scientific">Denitrobaculum tricleocarpae</name>
    <dbReference type="NCBI Taxonomy" id="2591009"/>
    <lineage>
        <taxon>Bacteria</taxon>
        <taxon>Pseudomonadati</taxon>
        <taxon>Pseudomonadota</taxon>
        <taxon>Alphaproteobacteria</taxon>
        <taxon>Rhodospirillales</taxon>
        <taxon>Rhodospirillaceae</taxon>
        <taxon>Denitrobaculum</taxon>
    </lineage>
</organism>
<feature type="chain" id="PRO_5021914058" description="Cytochrome P460 domain-containing protein" evidence="2">
    <location>
        <begin position="29"/>
        <end position="226"/>
    </location>
</feature>
<reference evidence="4 5" key="1">
    <citation type="submission" date="2019-06" db="EMBL/GenBank/DDBJ databases">
        <title>Whole genome sequence for Rhodospirillaceae sp. R148.</title>
        <authorList>
            <person name="Wang G."/>
        </authorList>
    </citation>
    <scope>NUCLEOTIDE SEQUENCE [LARGE SCALE GENOMIC DNA]</scope>
    <source>
        <strain evidence="4 5">R148</strain>
    </source>
</reference>
<dbReference type="Pfam" id="PF16694">
    <property type="entry name" value="Cytochrome_P460"/>
    <property type="match status" value="1"/>
</dbReference>
<feature type="signal peptide" evidence="2">
    <location>
        <begin position="1"/>
        <end position="28"/>
    </location>
</feature>
<name>A0A545TKJ8_9PROT</name>
<dbReference type="EMBL" id="VHSH01000007">
    <property type="protein sequence ID" value="TQV77753.1"/>
    <property type="molecule type" value="Genomic_DNA"/>
</dbReference>
<evidence type="ECO:0000256" key="1">
    <source>
        <dbReference type="SAM" id="MobiDB-lite"/>
    </source>
</evidence>
<feature type="domain" description="Cytochrome P460" evidence="3">
    <location>
        <begin position="93"/>
        <end position="215"/>
    </location>
</feature>
<keyword evidence="5" id="KW-1185">Reference proteome</keyword>
<proteinExistence type="predicted"/>
<protein>
    <recommendedName>
        <fullName evidence="3">Cytochrome P460 domain-containing protein</fullName>
    </recommendedName>
</protein>